<sequence>MQKFSELPYERPDIAAAVEQYSTYNEAFRKAGSFAEAKAVFLEAEKLDIHLSTIASLVSVRNTMDTTDAFYEAEMAYLNENLPKLIPASKALNEAIVSGPFRADFEREYGRHFIAVLENSLRVQDERIIPELVRESELSVEYSKVAASCKTDFRGETCNFYGLLKHMESCDRAERKEAFEKWAALYESVSDELDALYDKLIEVRLAMAEKLGFKDYTELAYRNMGRLDYTPEHVAKFREQVRTVITPAVSRMREAQAKRLGLDKIKYYDESLVFADGNADPIGGKDYMVNAASEMYGALSPETKEFFDFMTKYELFDLETRPGKHLGGYCTSLPEYKAPFIFSNFNGTSADVDVLTHEAGHAFQCYLGERLIPVSVLQNSTSEICEIHSMSMEFFTYPWMEKFFGDRADEYRYAHLCSALSVIPYMVSVDEFQHVVYANPKMSAKERRAAWREIEKKYMPWRDYDGNAFLENGGFWMQKQHIFLYPFYYIDYALAQICTFSLYDEMKRDRESAWARYLKLCRAGGTMGYFDLLHSVGIPVPFEDGAVEKAVRGVIEEIESAKY</sequence>
<keyword evidence="2 6" id="KW-0479">Metal-binding</keyword>
<dbReference type="CDD" id="cd09606">
    <property type="entry name" value="M3B_PepF"/>
    <property type="match status" value="1"/>
</dbReference>
<evidence type="ECO:0000256" key="6">
    <source>
        <dbReference type="RuleBase" id="RU003435"/>
    </source>
</evidence>
<evidence type="ECO:0000313" key="9">
    <source>
        <dbReference type="Proteomes" id="UP001299220"/>
    </source>
</evidence>
<keyword evidence="9" id="KW-1185">Reference proteome</keyword>
<evidence type="ECO:0000313" key="8">
    <source>
        <dbReference type="EMBL" id="MCF2651547.1"/>
    </source>
</evidence>
<dbReference type="InterPro" id="IPR001567">
    <property type="entry name" value="Pept_M3A_M3B_dom"/>
</dbReference>
<dbReference type="InterPro" id="IPR011976">
    <property type="entry name" value="Pept_M3B_oligopep-rel"/>
</dbReference>
<dbReference type="EMBL" id="JAFBIT010000001">
    <property type="protein sequence ID" value="MCF2651547.1"/>
    <property type="molecule type" value="Genomic_DNA"/>
</dbReference>
<evidence type="ECO:0000256" key="4">
    <source>
        <dbReference type="ARBA" id="ARBA00022833"/>
    </source>
</evidence>
<keyword evidence="5 6" id="KW-0482">Metalloprotease</keyword>
<dbReference type="Proteomes" id="UP001299220">
    <property type="component" value="Unassembled WGS sequence"/>
</dbReference>
<comment type="cofactor">
    <cofactor evidence="6">
        <name>Zn(2+)</name>
        <dbReference type="ChEBI" id="CHEBI:29105"/>
    </cofactor>
    <text evidence="6">Binds 1 zinc ion.</text>
</comment>
<reference evidence="8 9" key="1">
    <citation type="submission" date="2020-12" db="EMBL/GenBank/DDBJ databases">
        <title>Whole genome sequences of gut porcine anaerobes.</title>
        <authorList>
            <person name="Kubasova T."/>
            <person name="Jahodarova E."/>
            <person name="Rychlik I."/>
        </authorList>
    </citation>
    <scope>NUCLEOTIDE SEQUENCE [LARGE SCALE GENOMIC DNA]</scope>
    <source>
        <strain evidence="8 9">An867</strain>
    </source>
</reference>
<evidence type="ECO:0000259" key="7">
    <source>
        <dbReference type="Pfam" id="PF01432"/>
    </source>
</evidence>
<dbReference type="SUPFAM" id="SSF55486">
    <property type="entry name" value="Metalloproteases ('zincins'), catalytic domain"/>
    <property type="match status" value="1"/>
</dbReference>
<keyword evidence="1 6" id="KW-0645">Protease</keyword>
<feature type="domain" description="Peptidase M3A/M3B catalytic" evidence="7">
    <location>
        <begin position="312"/>
        <end position="545"/>
    </location>
</feature>
<dbReference type="Pfam" id="PF01432">
    <property type="entry name" value="Peptidase_M3"/>
    <property type="match status" value="2"/>
</dbReference>
<evidence type="ECO:0000256" key="1">
    <source>
        <dbReference type="ARBA" id="ARBA00022670"/>
    </source>
</evidence>
<accession>A0ABS9CK80</accession>
<gene>
    <name evidence="8" type="ORF">JQM67_02880</name>
</gene>
<comment type="caution">
    <text evidence="8">The sequence shown here is derived from an EMBL/GenBank/DDBJ whole genome shotgun (WGS) entry which is preliminary data.</text>
</comment>
<evidence type="ECO:0000256" key="5">
    <source>
        <dbReference type="ARBA" id="ARBA00023049"/>
    </source>
</evidence>
<dbReference type="NCBIfam" id="TIGR02289">
    <property type="entry name" value="M3_not_pepF"/>
    <property type="match status" value="1"/>
</dbReference>
<dbReference type="RefSeq" id="WP_235322559.1">
    <property type="nucleotide sequence ID" value="NZ_JAFBIT010000001.1"/>
</dbReference>
<evidence type="ECO:0000256" key="3">
    <source>
        <dbReference type="ARBA" id="ARBA00022801"/>
    </source>
</evidence>
<organism evidence="8 9">
    <name type="scientific">Anaeromassilibacillus senegalensis</name>
    <dbReference type="NCBI Taxonomy" id="1673717"/>
    <lineage>
        <taxon>Bacteria</taxon>
        <taxon>Bacillati</taxon>
        <taxon>Bacillota</taxon>
        <taxon>Clostridia</taxon>
        <taxon>Eubacteriales</taxon>
        <taxon>Acutalibacteraceae</taxon>
        <taxon>Anaeromassilibacillus</taxon>
    </lineage>
</organism>
<protein>
    <submittedName>
        <fullName evidence="8">M3 family oligoendopeptidase</fullName>
    </submittedName>
</protein>
<feature type="domain" description="Peptidase M3A/M3B catalytic" evidence="7">
    <location>
        <begin position="166"/>
        <end position="269"/>
    </location>
</feature>
<proteinExistence type="inferred from homology"/>
<keyword evidence="4 6" id="KW-0862">Zinc</keyword>
<keyword evidence="3 6" id="KW-0378">Hydrolase</keyword>
<comment type="similarity">
    <text evidence="6">Belongs to the peptidase M3 family.</text>
</comment>
<evidence type="ECO:0000256" key="2">
    <source>
        <dbReference type="ARBA" id="ARBA00022723"/>
    </source>
</evidence>
<name>A0ABS9CK80_9FIRM</name>
<dbReference type="Gene3D" id="1.10.1370.30">
    <property type="match status" value="1"/>
</dbReference>